<keyword evidence="3 7" id="KW-0645">Protease</keyword>
<accession>A0A1Q9ACP3</accession>
<dbReference type="EMBL" id="MKIO01000047">
    <property type="protein sequence ID" value="OLP52668.1"/>
    <property type="molecule type" value="Genomic_DNA"/>
</dbReference>
<evidence type="ECO:0000256" key="4">
    <source>
        <dbReference type="ARBA" id="ARBA00022801"/>
    </source>
</evidence>
<dbReference type="PANTHER" id="PTHR10381:SF70">
    <property type="entry name" value="ATP-DEPENDENT CLP PROTEASE PROTEOLYTIC SUBUNIT"/>
    <property type="match status" value="1"/>
</dbReference>
<keyword evidence="2 7" id="KW-0963">Cytoplasm</keyword>
<dbReference type="GO" id="GO:0006515">
    <property type="term" value="P:protein quality control for misfolded or incompletely synthesized proteins"/>
    <property type="evidence" value="ECO:0007669"/>
    <property type="project" value="TreeGrafter"/>
</dbReference>
<dbReference type="NCBIfam" id="NF009205">
    <property type="entry name" value="PRK12553.1"/>
    <property type="match status" value="1"/>
</dbReference>
<dbReference type="Pfam" id="PF00574">
    <property type="entry name" value="CLP_protease"/>
    <property type="match status" value="1"/>
</dbReference>
<evidence type="ECO:0000256" key="7">
    <source>
        <dbReference type="HAMAP-Rule" id="MF_00444"/>
    </source>
</evidence>
<sequence length="204" mass="22986">MREAMQLVPMVVEQSSRGERSFDIYSRLLRERIIFLNGEVNDTVAALVCAQLLFLEAEDPTRPIHLYINSPGGVVTAGLAMYDTMHYIRPPVHTLCMGTARSMGSFLLMAGEPGQRAALPNASLHVHQPLGGFQGQASDFMIHAEEMQQTKRRMIRLYAQHCGRSEEEVERTLDRDCFMTAEQALEWGLIDRILDRRALELPAA</sequence>
<evidence type="ECO:0000256" key="2">
    <source>
        <dbReference type="ARBA" id="ARBA00022490"/>
    </source>
</evidence>
<dbReference type="InterPro" id="IPR029045">
    <property type="entry name" value="ClpP/crotonase-like_dom_sf"/>
</dbReference>
<evidence type="ECO:0000256" key="1">
    <source>
        <dbReference type="ARBA" id="ARBA00007039"/>
    </source>
</evidence>
<keyword evidence="4 7" id="KW-0378">Hydrolase</keyword>
<dbReference type="STRING" id="1672749.BJF92_14760"/>
<gene>
    <name evidence="7" type="primary">clpP</name>
    <name evidence="9" type="ORF">BJF92_14760</name>
</gene>
<feature type="active site" description="Nucleophile" evidence="7">
    <location>
        <position position="102"/>
    </location>
</feature>
<dbReference type="GO" id="GO:0051117">
    <property type="term" value="F:ATPase binding"/>
    <property type="evidence" value="ECO:0007669"/>
    <property type="project" value="TreeGrafter"/>
</dbReference>
<comment type="caution">
    <text evidence="9">The sequence shown here is derived from an EMBL/GenBank/DDBJ whole genome shotgun (WGS) entry which is preliminary data.</text>
</comment>
<dbReference type="GO" id="GO:0005737">
    <property type="term" value="C:cytoplasm"/>
    <property type="evidence" value="ECO:0007669"/>
    <property type="project" value="UniProtKB-SubCell"/>
</dbReference>
<evidence type="ECO:0000256" key="6">
    <source>
        <dbReference type="ARBA" id="ARBA00034021"/>
    </source>
</evidence>
<keyword evidence="5 7" id="KW-0720">Serine protease</keyword>
<dbReference type="GO" id="GO:0004176">
    <property type="term" value="F:ATP-dependent peptidase activity"/>
    <property type="evidence" value="ECO:0007669"/>
    <property type="project" value="InterPro"/>
</dbReference>
<reference evidence="9 10" key="1">
    <citation type="submission" date="2016-09" db="EMBL/GenBank/DDBJ databases">
        <title>Rhizobium sp. nov., a novel species isolated from the rice rhizosphere.</title>
        <authorList>
            <person name="Zhao J."/>
            <person name="Zhang X."/>
        </authorList>
    </citation>
    <scope>NUCLEOTIDE SEQUENCE [LARGE SCALE GENOMIC DNA]</scope>
    <source>
        <strain evidence="9 10">MH17</strain>
    </source>
</reference>
<dbReference type="SUPFAM" id="SSF52096">
    <property type="entry name" value="ClpP/crotonase"/>
    <property type="match status" value="1"/>
</dbReference>
<comment type="subunit">
    <text evidence="7">Fourteen ClpP subunits assemble into 2 heptameric rings which stack back to back to give a disk-like structure with a central cavity, resembling the structure of eukaryotic proteasomes.</text>
</comment>
<dbReference type="GO" id="GO:0009368">
    <property type="term" value="C:endopeptidase Clp complex"/>
    <property type="evidence" value="ECO:0007669"/>
    <property type="project" value="TreeGrafter"/>
</dbReference>
<dbReference type="RefSeq" id="WP_075637215.1">
    <property type="nucleotide sequence ID" value="NZ_MKIO01000047.1"/>
</dbReference>
<dbReference type="Proteomes" id="UP000186143">
    <property type="component" value="Unassembled WGS sequence"/>
</dbReference>
<comment type="catalytic activity">
    <reaction evidence="6 7">
        <text>Hydrolysis of proteins to small peptides in the presence of ATP and magnesium. alpha-casein is the usual test substrate. In the absence of ATP, only oligopeptides shorter than five residues are hydrolyzed (such as succinyl-Leu-Tyr-|-NHMec, and Leu-Tyr-Leu-|-Tyr-Trp, in which cleavage of the -Tyr-|-Leu- and -Tyr-|-Trp bonds also occurs).</text>
        <dbReference type="EC" id="3.4.21.92"/>
    </reaction>
</comment>
<organism evidence="9 10">
    <name type="scientific">Xaviernesmea rhizosphaerae</name>
    <dbReference type="NCBI Taxonomy" id="1672749"/>
    <lineage>
        <taxon>Bacteria</taxon>
        <taxon>Pseudomonadati</taxon>
        <taxon>Pseudomonadota</taxon>
        <taxon>Alphaproteobacteria</taxon>
        <taxon>Hyphomicrobiales</taxon>
        <taxon>Rhizobiaceae</taxon>
        <taxon>Rhizobium/Agrobacterium group</taxon>
        <taxon>Xaviernesmea</taxon>
    </lineage>
</organism>
<dbReference type="HAMAP" id="MF_00444">
    <property type="entry name" value="ClpP"/>
    <property type="match status" value="1"/>
</dbReference>
<comment type="function">
    <text evidence="7">Cleaves peptides in various proteins in a process that requires ATP hydrolysis. Has a chymotrypsin-like activity. Plays a major role in the degradation of misfolded proteins.</text>
</comment>
<evidence type="ECO:0000256" key="5">
    <source>
        <dbReference type="ARBA" id="ARBA00022825"/>
    </source>
</evidence>
<evidence type="ECO:0000256" key="3">
    <source>
        <dbReference type="ARBA" id="ARBA00022670"/>
    </source>
</evidence>
<evidence type="ECO:0000313" key="9">
    <source>
        <dbReference type="EMBL" id="OLP52668.1"/>
    </source>
</evidence>
<proteinExistence type="inferred from homology"/>
<dbReference type="OrthoDB" id="9802800at2"/>
<dbReference type="InterPro" id="IPR023562">
    <property type="entry name" value="ClpP/TepA"/>
</dbReference>
<protein>
    <recommendedName>
        <fullName evidence="7 8">ATP-dependent Clp protease proteolytic subunit</fullName>
        <ecNumber evidence="7">3.4.21.92</ecNumber>
    </recommendedName>
    <alternativeName>
        <fullName evidence="7">Endopeptidase Clp</fullName>
    </alternativeName>
</protein>
<dbReference type="NCBIfam" id="NF001368">
    <property type="entry name" value="PRK00277.1"/>
    <property type="match status" value="1"/>
</dbReference>
<dbReference type="CDD" id="cd07017">
    <property type="entry name" value="S14_ClpP_2"/>
    <property type="match status" value="1"/>
</dbReference>
<comment type="similarity">
    <text evidence="1 7 8">Belongs to the peptidase S14 family.</text>
</comment>
<dbReference type="Gene3D" id="3.90.226.10">
    <property type="entry name" value="2-enoyl-CoA Hydratase, Chain A, domain 1"/>
    <property type="match status" value="1"/>
</dbReference>
<dbReference type="FunFam" id="3.90.226.10:FF:000001">
    <property type="entry name" value="ATP-dependent Clp protease proteolytic subunit"/>
    <property type="match status" value="1"/>
</dbReference>
<dbReference type="AlphaFoldDB" id="A0A1Q9ACP3"/>
<dbReference type="PANTHER" id="PTHR10381">
    <property type="entry name" value="ATP-DEPENDENT CLP PROTEASE PROTEOLYTIC SUBUNIT"/>
    <property type="match status" value="1"/>
</dbReference>
<comment type="subcellular location">
    <subcellularLocation>
        <location evidence="7">Cytoplasm</location>
    </subcellularLocation>
</comment>
<dbReference type="PRINTS" id="PR00127">
    <property type="entry name" value="CLPPROTEASEP"/>
</dbReference>
<dbReference type="EC" id="3.4.21.92" evidence="7"/>
<dbReference type="GO" id="GO:0004252">
    <property type="term" value="F:serine-type endopeptidase activity"/>
    <property type="evidence" value="ECO:0007669"/>
    <property type="project" value="UniProtKB-UniRule"/>
</dbReference>
<dbReference type="InterPro" id="IPR001907">
    <property type="entry name" value="ClpP"/>
</dbReference>
<evidence type="ECO:0000256" key="8">
    <source>
        <dbReference type="RuleBase" id="RU003567"/>
    </source>
</evidence>
<name>A0A1Q9ACP3_9HYPH</name>
<feature type="active site" evidence="7">
    <location>
        <position position="127"/>
    </location>
</feature>
<evidence type="ECO:0000313" key="10">
    <source>
        <dbReference type="Proteomes" id="UP000186143"/>
    </source>
</evidence>